<keyword evidence="1" id="KW-0479">Metal-binding</keyword>
<dbReference type="GO" id="GO:0004053">
    <property type="term" value="F:arginase activity"/>
    <property type="evidence" value="ECO:0007669"/>
    <property type="project" value="TreeGrafter"/>
</dbReference>
<comment type="caution">
    <text evidence="5">The sequence shown here is derived from an EMBL/GenBank/DDBJ whole genome shotgun (WGS) entry which is preliminary data.</text>
</comment>
<sequence>MPGITLLEVPQWQGSGSPGAHRLRRGAAELAGLFPGTARVRVATDGMPTRRRDGVVALDTLVANLRAIRAACADVRSDGRMLLTIGGDCGVDVAPVESALAQHGDRLAVVWFDAHADLNTPASSPSGAFHGMVLRTLLGAGPPELAPVRTLRPEQVVLAGVRALDPDERRFLAEQSIRHVPPSGFADPTALTDEVAATGANAVYLHIDLDVLDPDEFDAVGTPEPGGLTRHQLVDSVRALAARFAIAGVCVCEYESDGSRHPELLTELAGTLRTVLDGRTAETGTPTRRTDERDR</sequence>
<reference evidence="5" key="1">
    <citation type="journal article" date="2014" name="Int. J. Syst. Evol. Microbiol.">
        <title>Complete genome sequence of Corynebacterium casei LMG S-19264T (=DSM 44701T), isolated from a smear-ripened cheese.</title>
        <authorList>
            <consortium name="US DOE Joint Genome Institute (JGI-PGF)"/>
            <person name="Walter F."/>
            <person name="Albersmeier A."/>
            <person name="Kalinowski J."/>
            <person name="Ruckert C."/>
        </authorList>
    </citation>
    <scope>NUCLEOTIDE SEQUENCE</scope>
    <source>
        <strain evidence="5">CGMCC 4.7312</strain>
    </source>
</reference>
<accession>A0A917U9U1</accession>
<dbReference type="Gene3D" id="3.40.800.10">
    <property type="entry name" value="Ureohydrolase domain"/>
    <property type="match status" value="1"/>
</dbReference>
<dbReference type="PRINTS" id="PR00116">
    <property type="entry name" value="ARGINASE"/>
</dbReference>
<organism evidence="5 6">
    <name type="scientific">Micromonospora sonchi</name>
    <dbReference type="NCBI Taxonomy" id="1763543"/>
    <lineage>
        <taxon>Bacteria</taxon>
        <taxon>Bacillati</taxon>
        <taxon>Actinomycetota</taxon>
        <taxon>Actinomycetes</taxon>
        <taxon>Micromonosporales</taxon>
        <taxon>Micromonosporaceae</taxon>
        <taxon>Micromonospora</taxon>
    </lineage>
</organism>
<evidence type="ECO:0000313" key="6">
    <source>
        <dbReference type="Proteomes" id="UP000608890"/>
    </source>
</evidence>
<name>A0A917U9U1_9ACTN</name>
<reference evidence="5" key="2">
    <citation type="submission" date="2020-09" db="EMBL/GenBank/DDBJ databases">
        <authorList>
            <person name="Sun Q."/>
            <person name="Zhou Y."/>
        </authorList>
    </citation>
    <scope>NUCLEOTIDE SEQUENCE</scope>
    <source>
        <strain evidence="5">CGMCC 4.7312</strain>
    </source>
</reference>
<evidence type="ECO:0000256" key="3">
    <source>
        <dbReference type="ARBA" id="ARBA00023211"/>
    </source>
</evidence>
<keyword evidence="2" id="KW-0378">Hydrolase</keyword>
<dbReference type="SUPFAM" id="SSF52768">
    <property type="entry name" value="Arginase/deacetylase"/>
    <property type="match status" value="1"/>
</dbReference>
<evidence type="ECO:0000256" key="2">
    <source>
        <dbReference type="ARBA" id="ARBA00022801"/>
    </source>
</evidence>
<dbReference type="InterPro" id="IPR023696">
    <property type="entry name" value="Ureohydrolase_dom_sf"/>
</dbReference>
<keyword evidence="6" id="KW-1185">Reference proteome</keyword>
<proteinExistence type="inferred from homology"/>
<evidence type="ECO:0000313" key="5">
    <source>
        <dbReference type="EMBL" id="GGM67996.1"/>
    </source>
</evidence>
<dbReference type="Proteomes" id="UP000608890">
    <property type="component" value="Unassembled WGS sequence"/>
</dbReference>
<dbReference type="InterPro" id="IPR006035">
    <property type="entry name" value="Ureohydrolase"/>
</dbReference>
<dbReference type="EMBL" id="BMNB01000066">
    <property type="protein sequence ID" value="GGM67996.1"/>
    <property type="molecule type" value="Genomic_DNA"/>
</dbReference>
<keyword evidence="3" id="KW-0464">Manganese</keyword>
<dbReference type="PANTHER" id="PTHR43782">
    <property type="entry name" value="ARGINASE"/>
    <property type="match status" value="1"/>
</dbReference>
<dbReference type="Pfam" id="PF00491">
    <property type="entry name" value="Arginase"/>
    <property type="match status" value="1"/>
</dbReference>
<evidence type="ECO:0000256" key="1">
    <source>
        <dbReference type="ARBA" id="ARBA00022723"/>
    </source>
</evidence>
<dbReference type="PANTHER" id="PTHR43782:SF3">
    <property type="entry name" value="ARGINASE"/>
    <property type="match status" value="1"/>
</dbReference>
<protein>
    <submittedName>
        <fullName evidence="5">Arginase</fullName>
    </submittedName>
</protein>
<comment type="similarity">
    <text evidence="4">Belongs to the arginase family.</text>
</comment>
<dbReference type="AlphaFoldDB" id="A0A917U9U1"/>
<evidence type="ECO:0000256" key="4">
    <source>
        <dbReference type="PROSITE-ProRule" id="PRU00742"/>
    </source>
</evidence>
<dbReference type="GO" id="GO:0005829">
    <property type="term" value="C:cytosol"/>
    <property type="evidence" value="ECO:0007669"/>
    <property type="project" value="TreeGrafter"/>
</dbReference>
<dbReference type="GO" id="GO:0030145">
    <property type="term" value="F:manganese ion binding"/>
    <property type="evidence" value="ECO:0007669"/>
    <property type="project" value="TreeGrafter"/>
</dbReference>
<dbReference type="CDD" id="cd09999">
    <property type="entry name" value="Arginase-like_1"/>
    <property type="match status" value="1"/>
</dbReference>
<dbReference type="PROSITE" id="PS51409">
    <property type="entry name" value="ARGINASE_2"/>
    <property type="match status" value="1"/>
</dbReference>
<gene>
    <name evidence="5" type="primary">rocF</name>
    <name evidence="5" type="ORF">GCM10011608_61550</name>
</gene>